<dbReference type="Proteomes" id="UP001164390">
    <property type="component" value="Chromosome"/>
</dbReference>
<dbReference type="KEGG" id="sgrg:L0C25_07115"/>
<keyword evidence="3" id="KW-1185">Reference proteome</keyword>
<organism evidence="2 3">
    <name type="scientific">Solicola gregarius</name>
    <dbReference type="NCBI Taxonomy" id="2908642"/>
    <lineage>
        <taxon>Bacteria</taxon>
        <taxon>Bacillati</taxon>
        <taxon>Actinomycetota</taxon>
        <taxon>Actinomycetes</taxon>
        <taxon>Propionibacteriales</taxon>
        <taxon>Nocardioidaceae</taxon>
        <taxon>Solicola</taxon>
    </lineage>
</organism>
<dbReference type="PANTHER" id="PTHR28004">
    <property type="entry name" value="ZGC:162816-RELATED"/>
    <property type="match status" value="1"/>
</dbReference>
<gene>
    <name evidence="2" type="ORF">L0C25_07115</name>
</gene>
<dbReference type="GO" id="GO:0036088">
    <property type="term" value="P:D-serine catabolic process"/>
    <property type="evidence" value="ECO:0007669"/>
    <property type="project" value="TreeGrafter"/>
</dbReference>
<dbReference type="InterPro" id="IPR051466">
    <property type="entry name" value="D-amino_acid_metab_enzyme"/>
</dbReference>
<dbReference type="Gene3D" id="3.20.20.10">
    <property type="entry name" value="Alanine racemase"/>
    <property type="match status" value="1"/>
</dbReference>
<dbReference type="InterPro" id="IPR029066">
    <property type="entry name" value="PLP-binding_barrel"/>
</dbReference>
<evidence type="ECO:0000313" key="2">
    <source>
        <dbReference type="EMBL" id="UYM06838.1"/>
    </source>
</evidence>
<dbReference type="GO" id="GO:0008721">
    <property type="term" value="F:D-serine ammonia-lyase activity"/>
    <property type="evidence" value="ECO:0007669"/>
    <property type="project" value="TreeGrafter"/>
</dbReference>
<dbReference type="PANTHER" id="PTHR28004:SF2">
    <property type="entry name" value="D-SERINE DEHYDRATASE"/>
    <property type="match status" value="1"/>
</dbReference>
<dbReference type="AlphaFoldDB" id="A0AA46YNM9"/>
<sequence length="389" mass="41937">MAPTVLPGMERIERLTADLDPPFAVVDEATLWRNADELVRRAAGKPIRVASKSVRVRALLERVLQRPGYAGVLAYSIGEANWLADNGFDDILVAYPSVDRKAIRDLAADERRATAITVMIDSTDHLDLIDRAAPRHTDIQVCVDVDASLRIGPVHLGVRRSPIRTPAQASRLAKAITERNGFRLNAVMFYDAQIAGMPDSSPAVRMVKRRSADELVDRRAAVVDAVRAYAEPKVVNAGGTGSLDVLNTDTTATELAAGSGLFMPTLFDSYDDFAAHPAAMFALGVVRKPRKEIATLYSGGYVASGAPGKARVPTPVWPPGLALLGAEAAGEVQTPVKGRSARALSLGDRVWLRHAKAGEMCERFDSVRLVGRASFETLPTYRGEGLNFG</sequence>
<protein>
    <submittedName>
        <fullName evidence="2">Amino acid deaminase/aldolase</fullName>
    </submittedName>
</protein>
<reference evidence="2" key="1">
    <citation type="submission" date="2022-01" db="EMBL/GenBank/DDBJ databases">
        <title>Nocardioidaceae gen. sp. A5X3R13.</title>
        <authorList>
            <person name="Lopez Marin M.A."/>
            <person name="Uhlik O."/>
        </authorList>
    </citation>
    <scope>NUCLEOTIDE SEQUENCE</scope>
    <source>
        <strain evidence="2">A5X3R13</strain>
    </source>
</reference>
<evidence type="ECO:0000313" key="3">
    <source>
        <dbReference type="Proteomes" id="UP001164390"/>
    </source>
</evidence>
<accession>A0AA46YNM9</accession>
<dbReference type="RefSeq" id="WP_271635761.1">
    <property type="nucleotide sequence ID" value="NZ_CP094970.1"/>
</dbReference>
<feature type="domain" description="Alanine racemase N-terminal" evidence="1">
    <location>
        <begin position="26"/>
        <end position="262"/>
    </location>
</feature>
<dbReference type="CDD" id="cd06813">
    <property type="entry name" value="PLPDE_III_DSD_D-TA_like_2"/>
    <property type="match status" value="1"/>
</dbReference>
<evidence type="ECO:0000259" key="1">
    <source>
        <dbReference type="Pfam" id="PF01168"/>
    </source>
</evidence>
<proteinExistence type="predicted"/>
<dbReference type="EMBL" id="CP094970">
    <property type="protein sequence ID" value="UYM06838.1"/>
    <property type="molecule type" value="Genomic_DNA"/>
</dbReference>
<dbReference type="Pfam" id="PF01168">
    <property type="entry name" value="Ala_racemase_N"/>
    <property type="match status" value="1"/>
</dbReference>
<dbReference type="SUPFAM" id="SSF51419">
    <property type="entry name" value="PLP-binding barrel"/>
    <property type="match status" value="1"/>
</dbReference>
<dbReference type="InterPro" id="IPR001608">
    <property type="entry name" value="Ala_racemase_N"/>
</dbReference>
<name>A0AA46YNM9_9ACTN</name>